<proteinExistence type="predicted"/>
<gene>
    <name evidence="2" type="ORF">COU19_03395</name>
</gene>
<keyword evidence="1" id="KW-0812">Transmembrane</keyword>
<evidence type="ECO:0000256" key="1">
    <source>
        <dbReference type="SAM" id="Phobius"/>
    </source>
</evidence>
<accession>A0A2H0U905</accession>
<dbReference type="AlphaFoldDB" id="A0A2H0U905"/>
<keyword evidence="1" id="KW-1133">Transmembrane helix</keyword>
<feature type="transmembrane region" description="Helical" evidence="1">
    <location>
        <begin position="46"/>
        <end position="66"/>
    </location>
</feature>
<protein>
    <submittedName>
        <fullName evidence="2">Uncharacterized protein</fullName>
    </submittedName>
</protein>
<name>A0A2H0U905_9BACT</name>
<comment type="caution">
    <text evidence="2">The sequence shown here is derived from an EMBL/GenBank/DDBJ whole genome shotgun (WGS) entry which is preliminary data.</text>
</comment>
<sequence>MRSNPNVKWRYVWALPVSFFLICFLFIELPKLLYPPAGDMAGAIPFLLSFECLVPGIIIGLLVDILRKIN</sequence>
<dbReference type="Proteomes" id="UP000230179">
    <property type="component" value="Unassembled WGS sequence"/>
</dbReference>
<dbReference type="EMBL" id="PFBL01000025">
    <property type="protein sequence ID" value="PIR82898.1"/>
    <property type="molecule type" value="Genomic_DNA"/>
</dbReference>
<evidence type="ECO:0000313" key="2">
    <source>
        <dbReference type="EMBL" id="PIR82898.1"/>
    </source>
</evidence>
<organism evidence="2 3">
    <name type="scientific">Candidatus Kaiserbacteria bacterium CG10_big_fil_rev_8_21_14_0_10_56_12</name>
    <dbReference type="NCBI Taxonomy" id="1974611"/>
    <lineage>
        <taxon>Bacteria</taxon>
        <taxon>Candidatus Kaiseribacteriota</taxon>
    </lineage>
</organism>
<keyword evidence="1" id="KW-0472">Membrane</keyword>
<feature type="transmembrane region" description="Helical" evidence="1">
    <location>
        <begin position="12"/>
        <end position="34"/>
    </location>
</feature>
<reference evidence="3" key="1">
    <citation type="submission" date="2017-09" db="EMBL/GenBank/DDBJ databases">
        <title>Depth-based differentiation of microbial function through sediment-hosted aquifers and enrichment of novel symbionts in the deep terrestrial subsurface.</title>
        <authorList>
            <person name="Probst A.J."/>
            <person name="Ladd B."/>
            <person name="Jarett J.K."/>
            <person name="Geller-Mcgrath D.E."/>
            <person name="Sieber C.M.K."/>
            <person name="Emerson J.B."/>
            <person name="Anantharaman K."/>
            <person name="Thomas B.C."/>
            <person name="Malmstrom R."/>
            <person name="Stieglmeier M."/>
            <person name="Klingl A."/>
            <person name="Woyke T."/>
            <person name="Ryan C.M."/>
            <person name="Banfield J.F."/>
        </authorList>
    </citation>
    <scope>NUCLEOTIDE SEQUENCE [LARGE SCALE GENOMIC DNA]</scope>
</reference>
<evidence type="ECO:0000313" key="3">
    <source>
        <dbReference type="Proteomes" id="UP000230179"/>
    </source>
</evidence>